<dbReference type="PANTHER" id="PTHR33055:SF3">
    <property type="entry name" value="PUTATIVE TRANSPOSASE FOR IS117-RELATED"/>
    <property type="match status" value="1"/>
</dbReference>
<protein>
    <submittedName>
        <fullName evidence="3">IS110 family transposase</fullName>
    </submittedName>
</protein>
<evidence type="ECO:0000313" key="4">
    <source>
        <dbReference type="Proteomes" id="UP001589795"/>
    </source>
</evidence>
<comment type="caution">
    <text evidence="3">The sequence shown here is derived from an EMBL/GenBank/DDBJ whole genome shotgun (WGS) entry which is preliminary data.</text>
</comment>
<feature type="domain" description="Transposase IS110-like N-terminal" evidence="1">
    <location>
        <begin position="6"/>
        <end position="150"/>
    </location>
</feature>
<organism evidence="3 4">
    <name type="scientific">Paracoccus rhizosphaerae</name>
    <dbReference type="NCBI Taxonomy" id="1133347"/>
    <lineage>
        <taxon>Bacteria</taxon>
        <taxon>Pseudomonadati</taxon>
        <taxon>Pseudomonadota</taxon>
        <taxon>Alphaproteobacteria</taxon>
        <taxon>Rhodobacterales</taxon>
        <taxon>Paracoccaceae</taxon>
        <taxon>Paracoccus</taxon>
    </lineage>
</organism>
<feature type="non-terminal residue" evidence="3">
    <location>
        <position position="1"/>
    </location>
</feature>
<dbReference type="RefSeq" id="WP_378927355.1">
    <property type="nucleotide sequence ID" value="NZ_JBHLWQ010000202.1"/>
</dbReference>
<evidence type="ECO:0000259" key="2">
    <source>
        <dbReference type="Pfam" id="PF02371"/>
    </source>
</evidence>
<sequence length="315" mass="34904">VMEYYAGLDVSLKETAICVVDAKGTIVAEGAVPSDPESILDWLGRQPFHISRAGLEIGGVSRWLREGLRAGGLNAICIDPRKLRALTKIMPIKTDRNDARSIAAAMRVGWYSEVHIKSKPSQVMQMLLTNRKTLLDKQIDMDNVIRGTLRVFGIKVSGRITHGSFESRVREALTAAPQLMDLIEPLLVARTALREQFMVLHRQLIKAVRADEACLRLMSIPGVGVLVAATFRTVIDDPARFRRSRDVGAHLGMTPRKYASGETDRNGRISKMGDASARAVLYQAGLAVLTRSQKWSKLRAWGINIAKRRGLRRAV</sequence>
<proteinExistence type="predicted"/>
<dbReference type="NCBIfam" id="NF033542">
    <property type="entry name" value="transpos_IS110"/>
    <property type="match status" value="1"/>
</dbReference>
<keyword evidence="4" id="KW-1185">Reference proteome</keyword>
<gene>
    <name evidence="3" type="ORF">ACFFIZ_20410</name>
</gene>
<dbReference type="InterPro" id="IPR002525">
    <property type="entry name" value="Transp_IS110-like_N"/>
</dbReference>
<feature type="non-terminal residue" evidence="3">
    <location>
        <position position="315"/>
    </location>
</feature>
<evidence type="ECO:0000313" key="3">
    <source>
        <dbReference type="EMBL" id="MFC0202605.1"/>
    </source>
</evidence>
<dbReference type="Pfam" id="PF02371">
    <property type="entry name" value="Transposase_20"/>
    <property type="match status" value="1"/>
</dbReference>
<accession>A0ABV6CPE4</accession>
<name>A0ABV6CPE4_9RHOB</name>
<evidence type="ECO:0000259" key="1">
    <source>
        <dbReference type="Pfam" id="PF01548"/>
    </source>
</evidence>
<dbReference type="InterPro" id="IPR047650">
    <property type="entry name" value="Transpos_IS110"/>
</dbReference>
<dbReference type="EMBL" id="JBHLWQ010000202">
    <property type="protein sequence ID" value="MFC0202605.1"/>
    <property type="molecule type" value="Genomic_DNA"/>
</dbReference>
<dbReference type="Pfam" id="PF01548">
    <property type="entry name" value="DEDD_Tnp_IS110"/>
    <property type="match status" value="1"/>
</dbReference>
<dbReference type="PANTHER" id="PTHR33055">
    <property type="entry name" value="TRANSPOSASE FOR INSERTION SEQUENCE ELEMENT IS1111A"/>
    <property type="match status" value="1"/>
</dbReference>
<feature type="domain" description="Transposase IS116/IS110/IS902 C-terminal" evidence="2">
    <location>
        <begin position="216"/>
        <end position="297"/>
    </location>
</feature>
<dbReference type="Proteomes" id="UP001589795">
    <property type="component" value="Unassembled WGS sequence"/>
</dbReference>
<reference evidence="3 4" key="1">
    <citation type="submission" date="2024-09" db="EMBL/GenBank/DDBJ databases">
        <authorList>
            <person name="Sun Q."/>
            <person name="Mori K."/>
        </authorList>
    </citation>
    <scope>NUCLEOTIDE SEQUENCE [LARGE SCALE GENOMIC DNA]</scope>
    <source>
        <strain evidence="3 4">CCM 7904</strain>
    </source>
</reference>
<dbReference type="InterPro" id="IPR003346">
    <property type="entry name" value="Transposase_20"/>
</dbReference>